<dbReference type="Pfam" id="PF01243">
    <property type="entry name" value="PNPOx_N"/>
    <property type="match status" value="1"/>
</dbReference>
<dbReference type="Gene3D" id="2.30.110.10">
    <property type="entry name" value="Electron Transport, Fmn-binding Protein, Chain A"/>
    <property type="match status" value="1"/>
</dbReference>
<sequence length="193" mass="21522">MERGSVAGMGKVYEQIDDRIREFLMAQRVFFVATAPSDPDGHVNLSPKGLTDSFAVLSPHQVAYYEYGGSGIETMAHLRDNNRIVLMVCAFDGPPKIYRLHGHGESVLAEDPRAAELIKQFPAPPHVGLRSIVVIDVTRVSDSCGYGVPLMSYEGDRDLLVQFWDHKTPEQREHYRATRNAHSIDGAPVFAER</sequence>
<dbReference type="AlphaFoldDB" id="A0A8J3K270"/>
<reference evidence="2 3" key="1">
    <citation type="submission" date="2021-01" db="EMBL/GenBank/DDBJ databases">
        <title>Whole genome shotgun sequence of Catellatospora chokoriensis NBRC 107358.</title>
        <authorList>
            <person name="Komaki H."/>
            <person name="Tamura T."/>
        </authorList>
    </citation>
    <scope>NUCLEOTIDE SEQUENCE [LARGE SCALE GENOMIC DNA]</scope>
    <source>
        <strain evidence="2 3">NBRC 107358</strain>
    </source>
</reference>
<feature type="domain" description="Pyridoxamine 5'-phosphate oxidase N-terminal" evidence="1">
    <location>
        <begin position="16"/>
        <end position="143"/>
    </location>
</feature>
<protein>
    <submittedName>
        <fullName evidence="2">Pyridoxamine 5'-phosphate oxidase</fullName>
    </submittedName>
</protein>
<accession>A0A8J3K270</accession>
<dbReference type="InterPro" id="IPR011576">
    <property type="entry name" value="Pyridox_Oxase_N"/>
</dbReference>
<dbReference type="PANTHER" id="PTHR39336">
    <property type="entry name" value="PYRIDOXAMINE PHOSPHATE OXIDASE FAMILY PROTEIN (AFU_ORTHOLOGUE AFUA_6G11440)"/>
    <property type="match status" value="1"/>
</dbReference>
<dbReference type="SUPFAM" id="SSF50475">
    <property type="entry name" value="FMN-binding split barrel"/>
    <property type="match status" value="1"/>
</dbReference>
<gene>
    <name evidence="2" type="ORF">Cch02nite_48770</name>
</gene>
<evidence type="ECO:0000313" key="2">
    <source>
        <dbReference type="EMBL" id="GIF91433.1"/>
    </source>
</evidence>
<proteinExistence type="predicted"/>
<organism evidence="2 3">
    <name type="scientific">Catellatospora chokoriensis</name>
    <dbReference type="NCBI Taxonomy" id="310353"/>
    <lineage>
        <taxon>Bacteria</taxon>
        <taxon>Bacillati</taxon>
        <taxon>Actinomycetota</taxon>
        <taxon>Actinomycetes</taxon>
        <taxon>Micromonosporales</taxon>
        <taxon>Micromonosporaceae</taxon>
        <taxon>Catellatospora</taxon>
    </lineage>
</organism>
<dbReference type="InterPro" id="IPR012349">
    <property type="entry name" value="Split_barrel_FMN-bd"/>
</dbReference>
<dbReference type="Proteomes" id="UP000619293">
    <property type="component" value="Unassembled WGS sequence"/>
</dbReference>
<evidence type="ECO:0000313" key="3">
    <source>
        <dbReference type="Proteomes" id="UP000619293"/>
    </source>
</evidence>
<name>A0A8J3K270_9ACTN</name>
<dbReference type="PANTHER" id="PTHR39336:SF1">
    <property type="entry name" value="PYRIDOXAMINE PHOSPHATE OXIDASE FAMILY PROTEIN (AFU_ORTHOLOGUE AFUA_6G11440)"/>
    <property type="match status" value="1"/>
</dbReference>
<keyword evidence="3" id="KW-1185">Reference proteome</keyword>
<comment type="caution">
    <text evidence="2">The sequence shown here is derived from an EMBL/GenBank/DDBJ whole genome shotgun (WGS) entry which is preliminary data.</text>
</comment>
<dbReference type="EMBL" id="BONG01000032">
    <property type="protein sequence ID" value="GIF91433.1"/>
    <property type="molecule type" value="Genomic_DNA"/>
</dbReference>
<evidence type="ECO:0000259" key="1">
    <source>
        <dbReference type="Pfam" id="PF01243"/>
    </source>
</evidence>